<sequence length="647" mass="72836">MDKAISITESKNRLKVVSTMVSSILIPLAILHLIIIQDVSGHGALIEPPMRSVLWKYGFDSPINYNYMELYCGGFQNFQNNGGRCGVCGDPIQGPYENERGGKYDLGVIARSYPEGTTRIKVKIEITAHHKGYFEFKLCPNNEAEATQECLDRLPLMIEEGIQQGDPMKFFPPEGQGIYVIEVSIPPNIRCARCVLQWTYRAGNTWGKNTDGKSCLGCGMQETFINCADISIGSHGTIVNTNLNIDDSLPVLDRTPNLPARNHEMGSPALRHAFNGTVPEDTIPSISVAEKKEQLNVPITPEQQHHLKLKPLHSDITEPIHTNQMQRNMGDATNSIGQLKVFLSDALANHNASSNIKNKMEYATMIETLQDVLKTLEPSSVGSVQNYVFSIPQVQNNIDSKINSTSWTTFKSDIRSLQSQQVINNYTDHPSITFMEASNTFLHTNSANEPEHSSYPTIPPNGNMVQTREGVFQAQPHLLPEQRITESISQVRTSNLNTDQGIDPMYNPLDKVQSFDRLQRPQSSAHTFPKNGVRMANTFHTQSSRMPHRVITDVFPNVQSRMALTSAQIQQFYQKLAIVESINNAHHTNRNLQHFWKTPVERNRATLAALNSLQKTLPNTIQREALIRNVILTERQLKMDKRFRYYV</sequence>
<keyword evidence="1" id="KW-1133">Transmembrane helix</keyword>
<keyword evidence="1" id="KW-0472">Membrane</keyword>
<evidence type="ECO:0000259" key="2">
    <source>
        <dbReference type="Pfam" id="PF03067"/>
    </source>
</evidence>
<dbReference type="Proteomes" id="UP001634394">
    <property type="component" value="Unassembled WGS sequence"/>
</dbReference>
<keyword evidence="4" id="KW-1185">Reference proteome</keyword>
<keyword evidence="1" id="KW-0812">Transmembrane</keyword>
<accession>A0ABD3XKJ4</accession>
<comment type="caution">
    <text evidence="3">The sequence shown here is derived from an EMBL/GenBank/DDBJ whole genome shotgun (WGS) entry which is preliminary data.</text>
</comment>
<name>A0ABD3XKJ4_SINWO</name>
<dbReference type="PANTHER" id="PTHR21113">
    <property type="entry name" value="AGAP001705-PA"/>
    <property type="match status" value="1"/>
</dbReference>
<evidence type="ECO:0000256" key="1">
    <source>
        <dbReference type="SAM" id="Phobius"/>
    </source>
</evidence>
<organism evidence="3 4">
    <name type="scientific">Sinanodonta woodiana</name>
    <name type="common">Chinese pond mussel</name>
    <name type="synonym">Anodonta woodiana</name>
    <dbReference type="NCBI Taxonomy" id="1069815"/>
    <lineage>
        <taxon>Eukaryota</taxon>
        <taxon>Metazoa</taxon>
        <taxon>Spiralia</taxon>
        <taxon>Lophotrochozoa</taxon>
        <taxon>Mollusca</taxon>
        <taxon>Bivalvia</taxon>
        <taxon>Autobranchia</taxon>
        <taxon>Heteroconchia</taxon>
        <taxon>Palaeoheterodonta</taxon>
        <taxon>Unionida</taxon>
        <taxon>Unionoidea</taxon>
        <taxon>Unionidae</taxon>
        <taxon>Unioninae</taxon>
        <taxon>Sinanodonta</taxon>
    </lineage>
</organism>
<dbReference type="PANTHER" id="PTHR21113:SF4">
    <property type="entry name" value="CHITIN-BINDING TYPE-4 DOMAIN-CONTAINING PROTEIN"/>
    <property type="match status" value="1"/>
</dbReference>
<dbReference type="InterPro" id="IPR004302">
    <property type="entry name" value="Cellulose/chitin-bd_N"/>
</dbReference>
<feature type="transmembrane region" description="Helical" evidence="1">
    <location>
        <begin position="16"/>
        <end position="36"/>
    </location>
</feature>
<gene>
    <name evidence="3" type="ORF">ACJMK2_025519</name>
</gene>
<dbReference type="Pfam" id="PF03067">
    <property type="entry name" value="LPMO_10"/>
    <property type="match status" value="1"/>
</dbReference>
<dbReference type="AlphaFoldDB" id="A0ABD3XKJ4"/>
<evidence type="ECO:0000313" key="3">
    <source>
        <dbReference type="EMBL" id="KAL3885463.1"/>
    </source>
</evidence>
<protein>
    <recommendedName>
        <fullName evidence="2">Chitin-binding type-4 domain-containing protein</fullName>
    </recommendedName>
</protein>
<reference evidence="3 4" key="1">
    <citation type="submission" date="2024-11" db="EMBL/GenBank/DDBJ databases">
        <title>Chromosome-level genome assembly of the freshwater bivalve Anodonta woodiana.</title>
        <authorList>
            <person name="Chen X."/>
        </authorList>
    </citation>
    <scope>NUCLEOTIDE SEQUENCE [LARGE SCALE GENOMIC DNA]</scope>
    <source>
        <strain evidence="3">MN2024</strain>
        <tissue evidence="3">Gills</tissue>
    </source>
</reference>
<proteinExistence type="predicted"/>
<evidence type="ECO:0000313" key="4">
    <source>
        <dbReference type="Proteomes" id="UP001634394"/>
    </source>
</evidence>
<feature type="domain" description="Chitin-binding type-4" evidence="2">
    <location>
        <begin position="42"/>
        <end position="230"/>
    </location>
</feature>
<dbReference type="EMBL" id="JBJQND010000002">
    <property type="protein sequence ID" value="KAL3885463.1"/>
    <property type="molecule type" value="Genomic_DNA"/>
</dbReference>